<protein>
    <recommendedName>
        <fullName evidence="26">Enhancer of filamentation 1</fullName>
    </recommendedName>
    <alternativeName>
        <fullName evidence="28">CRK-associated substrate-related protein</fullName>
    </alternativeName>
    <alternativeName>
        <fullName evidence="27">Neural precursor cell expressed developmentally down-regulated protein 9</fullName>
    </alternativeName>
    <alternativeName>
        <fullName evidence="29">p105</fullName>
    </alternativeName>
</protein>
<name>A0AA40HZJ1_CNENI</name>
<feature type="domain" description="SH3" evidence="32">
    <location>
        <begin position="3"/>
        <end position="65"/>
    </location>
</feature>
<keyword evidence="21" id="KW-0472">Membrane</keyword>
<dbReference type="Gene3D" id="1.20.120.230">
    <property type="entry name" value="Alpha-catenin/vinculin-like"/>
    <property type="match status" value="1"/>
</dbReference>
<evidence type="ECO:0000256" key="31">
    <source>
        <dbReference type="SAM" id="MobiDB-lite"/>
    </source>
</evidence>
<evidence type="ECO:0000313" key="33">
    <source>
        <dbReference type="EMBL" id="KAK1339717.1"/>
    </source>
</evidence>
<dbReference type="GO" id="GO:0005925">
    <property type="term" value="C:focal adhesion"/>
    <property type="evidence" value="ECO:0007669"/>
    <property type="project" value="UniProtKB-SubCell"/>
</dbReference>
<evidence type="ECO:0000256" key="18">
    <source>
        <dbReference type="ARBA" id="ARBA00022889"/>
    </source>
</evidence>
<keyword evidence="13" id="KW-0597">Phosphoprotein</keyword>
<sequence>MKYKNLMAKALYDNVPECAEELAFRKGDILTVIEQNTGGLEGWWLCSLHGRQGIVPGNRVKLLIGPIQETSSSQDQPTAGLMHQTFGQQKLYQVPNPQGAPRDIIYQVPPSYQNQGIYQVPTGHGTQEQDVYQVPPSVQRGIGGANGPHFSKKVITPVRTGHGYVYEYPSRYQKDIYDIPPSHSTQGVYDIPPSSVKGQVFSVPVGEMKPQGVYDIPPTKGLGPSGGTQSDAYDVPRGVQFLEPPAETSEKANPEERDGVYDVPLHNPADAKSSQDVVDGINRLSFSSTGSTRSNMSTSSTTSKESSLSASPSQDKRLLLDPDTAIERLHRLQQTLEMGVSSLMALVTTTDWRGYGYMERHINEIRTAVDKVELFLRDYLHFAKGAVANASCLPELILYNKMKRELQRVEDSHQILSQTSHDLNECSWSLNILVVNKPQNKCDDLDRFVMVAKSVPDDAKQLTTTINTNAEALFRPGPGSSHVKNGPESITNSTEYPHAGSQMQLLHPGDHKAQTLNKALPPHLSKDQPVADCSSSDGSERSWMDDYDYVHLQGKEEFERQQKELLEKENIIKQNKMQLEHHQLSQFQLLEQEITKPVENDMSKWKPSQSLPTINSSVGAQDRQLLCFYYDQCETHYISLLNAIDALFSCVSSAQPPRIFVAHSKFVILSAHKLVFIGDTLTRQVAAQDIRNKVMNSSNQLCEQLKTIVLATKKAALHYPSTTALQEMVHQVTDLSRNTLQFKRSLLEMATF</sequence>
<evidence type="ECO:0000256" key="14">
    <source>
        <dbReference type="ARBA" id="ARBA00022604"/>
    </source>
</evidence>
<reference evidence="33" key="1">
    <citation type="submission" date="2023-06" db="EMBL/GenBank/DDBJ databases">
        <title>Reference genome for the Northern bat (Eptesicus nilssonii), a most northern bat species.</title>
        <authorList>
            <person name="Laine V.N."/>
            <person name="Pulliainen A.T."/>
            <person name="Lilley T.M."/>
        </authorList>
    </citation>
    <scope>NUCLEOTIDE SEQUENCE</scope>
    <source>
        <strain evidence="33">BLF_Eptnil</strain>
        <tissue evidence="33">Kidney</tissue>
    </source>
</reference>
<dbReference type="PANTHER" id="PTHR10654">
    <property type="entry name" value="CAS SCAFFOLDING PROTEIN"/>
    <property type="match status" value="1"/>
</dbReference>
<feature type="compositionally biased region" description="Basic and acidic residues" evidence="31">
    <location>
        <begin position="248"/>
        <end position="260"/>
    </location>
</feature>
<keyword evidence="18" id="KW-0130">Cell adhesion</keyword>
<evidence type="ECO:0000313" key="34">
    <source>
        <dbReference type="Proteomes" id="UP001177744"/>
    </source>
</evidence>
<dbReference type="GO" id="GO:0016323">
    <property type="term" value="C:basolateral plasma membrane"/>
    <property type="evidence" value="ECO:0007669"/>
    <property type="project" value="UniProtKB-SubCell"/>
</dbReference>
<keyword evidence="12" id="KW-0963">Cytoplasm</keyword>
<dbReference type="GO" id="GO:0005634">
    <property type="term" value="C:nucleus"/>
    <property type="evidence" value="ECO:0007669"/>
    <property type="project" value="UniProtKB-SubCell"/>
</dbReference>
<dbReference type="FunFam" id="2.30.30.40:FF:000009">
    <property type="entry name" value="Breast cancer anti-estrogen resistance 1"/>
    <property type="match status" value="1"/>
</dbReference>
<dbReference type="InterPro" id="IPR038319">
    <property type="entry name" value="Serine_rich_sf"/>
</dbReference>
<evidence type="ECO:0000256" key="17">
    <source>
        <dbReference type="ARBA" id="ARBA00022843"/>
    </source>
</evidence>
<evidence type="ECO:0000256" key="25">
    <source>
        <dbReference type="ARBA" id="ARBA00023306"/>
    </source>
</evidence>
<evidence type="ECO:0000256" key="28">
    <source>
        <dbReference type="ARBA" id="ARBA00078594"/>
    </source>
</evidence>
<gene>
    <name evidence="33" type="ORF">QTO34_018272</name>
</gene>
<dbReference type="GO" id="GO:0016477">
    <property type="term" value="P:cell migration"/>
    <property type="evidence" value="ECO:0007669"/>
    <property type="project" value="TreeGrafter"/>
</dbReference>
<keyword evidence="25" id="KW-0131">Cell cycle</keyword>
<evidence type="ECO:0000256" key="20">
    <source>
        <dbReference type="ARBA" id="ARBA00023034"/>
    </source>
</evidence>
<keyword evidence="19" id="KW-0965">Cell junction</keyword>
<keyword evidence="34" id="KW-1185">Reference proteome</keyword>
<evidence type="ECO:0000256" key="15">
    <source>
        <dbReference type="ARBA" id="ARBA00022618"/>
    </source>
</evidence>
<comment type="subcellular location">
    <subcellularLocation>
        <location evidence="3">Basolateral cell membrane</location>
    </subcellularLocation>
    <subcellularLocation>
        <location evidence="4">Cell junction</location>
        <location evidence="4">Focal adhesion</location>
    </subcellularLocation>
    <subcellularLocation>
        <location evidence="5">Cell projection</location>
        <location evidence="5">Lamellipodium</location>
    </subcellularLocation>
    <subcellularLocation>
        <location evidence="6">Cytoplasm</location>
        <location evidence="6">Cell cortex</location>
    </subcellularLocation>
    <subcellularLocation>
        <location evidence="1">Cytoplasm</location>
        <location evidence="1">Cytoskeleton</location>
        <location evidence="1">Cilium basal body</location>
    </subcellularLocation>
    <subcellularLocation>
        <location evidence="8">Cytoplasm</location>
        <location evidence="8">Cytoskeleton</location>
        <location evidence="8">Spindle pole</location>
    </subcellularLocation>
    <subcellularLocation>
        <location evidence="7">Golgi apparatus</location>
    </subcellularLocation>
    <subcellularLocation>
        <location evidence="2">Nucleus</location>
    </subcellularLocation>
</comment>
<dbReference type="GO" id="GO:0007169">
    <property type="term" value="P:cell surface receptor protein tyrosine kinase signaling pathway"/>
    <property type="evidence" value="ECO:0007669"/>
    <property type="project" value="TreeGrafter"/>
</dbReference>
<organism evidence="33 34">
    <name type="scientific">Cnephaeus nilssonii</name>
    <name type="common">Northern bat</name>
    <name type="synonym">Eptesicus nilssonii</name>
    <dbReference type="NCBI Taxonomy" id="3371016"/>
    <lineage>
        <taxon>Eukaryota</taxon>
        <taxon>Metazoa</taxon>
        <taxon>Chordata</taxon>
        <taxon>Craniata</taxon>
        <taxon>Vertebrata</taxon>
        <taxon>Euteleostomi</taxon>
        <taxon>Mammalia</taxon>
        <taxon>Eutheria</taxon>
        <taxon>Laurasiatheria</taxon>
        <taxon>Chiroptera</taxon>
        <taxon>Yangochiroptera</taxon>
        <taxon>Vespertilionidae</taxon>
        <taxon>Cnephaeus</taxon>
    </lineage>
</organism>
<evidence type="ECO:0000259" key="32">
    <source>
        <dbReference type="PROSITE" id="PS50002"/>
    </source>
</evidence>
<dbReference type="InterPro" id="IPR035746">
    <property type="entry name" value="NEDD9_SH3"/>
</dbReference>
<dbReference type="GO" id="GO:0007155">
    <property type="term" value="P:cell adhesion"/>
    <property type="evidence" value="ECO:0007669"/>
    <property type="project" value="UniProtKB-KW"/>
</dbReference>
<evidence type="ECO:0000256" key="11">
    <source>
        <dbReference type="ARBA" id="ARBA00022475"/>
    </source>
</evidence>
<dbReference type="PANTHER" id="PTHR10654:SF20">
    <property type="entry name" value="ENHANCER OF FILAMENTATION 1"/>
    <property type="match status" value="1"/>
</dbReference>
<dbReference type="FunFam" id="1.20.120.830:FF:000002">
    <property type="entry name" value="Neural cell expressed, developmentally down-regulated 9"/>
    <property type="match status" value="1"/>
</dbReference>
<evidence type="ECO:0000256" key="30">
    <source>
        <dbReference type="PROSITE-ProRule" id="PRU00192"/>
    </source>
</evidence>
<keyword evidence="20" id="KW-0333">Golgi apparatus</keyword>
<keyword evidence="17" id="KW-0832">Ubl conjugation</keyword>
<dbReference type="GO" id="GO:0051301">
    <property type="term" value="P:cell division"/>
    <property type="evidence" value="ECO:0007669"/>
    <property type="project" value="UniProtKB-KW"/>
</dbReference>
<evidence type="ECO:0000256" key="3">
    <source>
        <dbReference type="ARBA" id="ARBA00004187"/>
    </source>
</evidence>
<dbReference type="SMART" id="SM00326">
    <property type="entry name" value="SH3"/>
    <property type="match status" value="1"/>
</dbReference>
<evidence type="ECO:0000256" key="27">
    <source>
        <dbReference type="ARBA" id="ARBA00076989"/>
    </source>
</evidence>
<dbReference type="EMBL" id="JAULJE010000008">
    <property type="protein sequence ID" value="KAK1339717.1"/>
    <property type="molecule type" value="Genomic_DNA"/>
</dbReference>
<feature type="region of interest" description="Disordered" evidence="31">
    <location>
        <begin position="211"/>
        <end position="317"/>
    </location>
</feature>
<keyword evidence="22" id="KW-0206">Cytoskeleton</keyword>
<dbReference type="GO" id="GO:0005938">
    <property type="term" value="C:cell cortex"/>
    <property type="evidence" value="ECO:0007669"/>
    <property type="project" value="UniProtKB-SubCell"/>
</dbReference>
<evidence type="ECO:0000256" key="13">
    <source>
        <dbReference type="ARBA" id="ARBA00022553"/>
    </source>
</evidence>
<evidence type="ECO:0000256" key="8">
    <source>
        <dbReference type="ARBA" id="ARBA00004647"/>
    </source>
</evidence>
<accession>A0AA40HZJ1</accession>
<dbReference type="InterPro" id="IPR037362">
    <property type="entry name" value="CAS_fam"/>
</dbReference>
<proteinExistence type="inferred from homology"/>
<keyword evidence="10 30" id="KW-0728">SH3 domain</keyword>
<comment type="similarity">
    <text evidence="9">Belongs to the CAS family.</text>
</comment>
<dbReference type="GO" id="GO:0005794">
    <property type="term" value="C:Golgi apparatus"/>
    <property type="evidence" value="ECO:0007669"/>
    <property type="project" value="UniProtKB-SubCell"/>
</dbReference>
<evidence type="ECO:0000256" key="22">
    <source>
        <dbReference type="ARBA" id="ARBA00023212"/>
    </source>
</evidence>
<comment type="caution">
    <text evidence="33">The sequence shown here is derived from an EMBL/GenBank/DDBJ whole genome shotgun (WGS) entry which is preliminary data.</text>
</comment>
<dbReference type="PROSITE" id="PS50002">
    <property type="entry name" value="SH3"/>
    <property type="match status" value="1"/>
</dbReference>
<evidence type="ECO:0000256" key="26">
    <source>
        <dbReference type="ARBA" id="ARBA00071868"/>
    </source>
</evidence>
<keyword evidence="15" id="KW-0132">Cell division</keyword>
<dbReference type="Pfam" id="PF14604">
    <property type="entry name" value="SH3_9"/>
    <property type="match status" value="1"/>
</dbReference>
<dbReference type="Proteomes" id="UP001177744">
    <property type="component" value="Unassembled WGS sequence"/>
</dbReference>
<evidence type="ECO:0000256" key="29">
    <source>
        <dbReference type="ARBA" id="ARBA00081692"/>
    </source>
</evidence>
<evidence type="ECO:0000256" key="7">
    <source>
        <dbReference type="ARBA" id="ARBA00004555"/>
    </source>
</evidence>
<dbReference type="GO" id="GO:0030027">
    <property type="term" value="C:lamellipodium"/>
    <property type="evidence" value="ECO:0007669"/>
    <property type="project" value="UniProtKB-SubCell"/>
</dbReference>
<evidence type="ECO:0000256" key="2">
    <source>
        <dbReference type="ARBA" id="ARBA00004123"/>
    </source>
</evidence>
<dbReference type="GO" id="GO:0000922">
    <property type="term" value="C:spindle pole"/>
    <property type="evidence" value="ECO:0007669"/>
    <property type="project" value="UniProtKB-SubCell"/>
</dbReference>
<dbReference type="AlphaFoldDB" id="A0AA40HZJ1"/>
<evidence type="ECO:0000256" key="24">
    <source>
        <dbReference type="ARBA" id="ARBA00023273"/>
    </source>
</evidence>
<dbReference type="CDD" id="cd11550">
    <property type="entry name" value="Serine_rich_NEDD9"/>
    <property type="match status" value="1"/>
</dbReference>
<dbReference type="InterPro" id="IPR021901">
    <property type="entry name" value="CAS_C"/>
</dbReference>
<dbReference type="Gene3D" id="1.20.120.830">
    <property type="entry name" value="Serine-rich domain"/>
    <property type="match status" value="1"/>
</dbReference>
<evidence type="ECO:0000256" key="9">
    <source>
        <dbReference type="ARBA" id="ARBA00007848"/>
    </source>
</evidence>
<keyword evidence="16" id="KW-0498">Mitosis</keyword>
<feature type="compositionally biased region" description="Low complexity" evidence="31">
    <location>
        <begin position="285"/>
        <end position="313"/>
    </location>
</feature>
<evidence type="ECO:0000256" key="19">
    <source>
        <dbReference type="ARBA" id="ARBA00022949"/>
    </source>
</evidence>
<dbReference type="Gene3D" id="2.30.30.40">
    <property type="entry name" value="SH3 Domains"/>
    <property type="match status" value="1"/>
</dbReference>
<keyword evidence="23" id="KW-0539">Nucleus</keyword>
<evidence type="ECO:0000256" key="12">
    <source>
        <dbReference type="ARBA" id="ARBA00022490"/>
    </source>
</evidence>
<evidence type="ECO:0000256" key="4">
    <source>
        <dbReference type="ARBA" id="ARBA00004246"/>
    </source>
</evidence>
<dbReference type="InterPro" id="IPR014928">
    <property type="entry name" value="Serine_rich_dom"/>
</dbReference>
<evidence type="ECO:0000256" key="21">
    <source>
        <dbReference type="ARBA" id="ARBA00023136"/>
    </source>
</evidence>
<evidence type="ECO:0000256" key="1">
    <source>
        <dbReference type="ARBA" id="ARBA00004120"/>
    </source>
</evidence>
<dbReference type="SUPFAM" id="SSF50044">
    <property type="entry name" value="SH3-domain"/>
    <property type="match status" value="1"/>
</dbReference>
<evidence type="ECO:0000256" key="23">
    <source>
        <dbReference type="ARBA" id="ARBA00023242"/>
    </source>
</evidence>
<dbReference type="InterPro" id="IPR036028">
    <property type="entry name" value="SH3-like_dom_sf"/>
</dbReference>
<dbReference type="InterPro" id="IPR001452">
    <property type="entry name" value="SH3_domain"/>
</dbReference>
<dbReference type="Pfam" id="PF08824">
    <property type="entry name" value="Serine_rich"/>
    <property type="match status" value="1"/>
</dbReference>
<evidence type="ECO:0000256" key="5">
    <source>
        <dbReference type="ARBA" id="ARBA00004510"/>
    </source>
</evidence>
<keyword evidence="14" id="KW-0341">Growth regulation</keyword>
<dbReference type="Pfam" id="PF12026">
    <property type="entry name" value="CAS_C"/>
    <property type="match status" value="1"/>
</dbReference>
<evidence type="ECO:0000256" key="16">
    <source>
        <dbReference type="ARBA" id="ARBA00022776"/>
    </source>
</evidence>
<evidence type="ECO:0000256" key="6">
    <source>
        <dbReference type="ARBA" id="ARBA00004544"/>
    </source>
</evidence>
<dbReference type="FunFam" id="1.20.120.230:FF:000001">
    <property type="entry name" value="Breast cancer anti-estrogen resistance 1"/>
    <property type="match status" value="1"/>
</dbReference>
<keyword evidence="11" id="KW-1003">Cell membrane</keyword>
<dbReference type="CDD" id="cd12002">
    <property type="entry name" value="SH3_NEDD9"/>
    <property type="match status" value="1"/>
</dbReference>
<evidence type="ECO:0000256" key="10">
    <source>
        <dbReference type="ARBA" id="ARBA00022443"/>
    </source>
</evidence>
<keyword evidence="24" id="KW-0966">Cell projection</keyword>